<dbReference type="Gene3D" id="3.30.429.10">
    <property type="entry name" value="Macrophage Migration Inhibitory Factor"/>
    <property type="match status" value="1"/>
</dbReference>
<dbReference type="GO" id="GO:0005615">
    <property type="term" value="C:extracellular space"/>
    <property type="evidence" value="ECO:0007669"/>
    <property type="project" value="UniProtKB-KW"/>
</dbReference>
<reference evidence="14" key="1">
    <citation type="journal article" date="2010" name="Genome Biol.">
        <title>Genome sequence of the necrotrophic plant pathogen Pythium ultimum reveals original pathogenicity mechanisms and effector repertoire.</title>
        <authorList>
            <person name="Levesque C.A."/>
            <person name="Brouwer H."/>
            <person name="Cano L."/>
            <person name="Hamilton J.P."/>
            <person name="Holt C."/>
            <person name="Huitema E."/>
            <person name="Raffaele S."/>
            <person name="Robideau G.P."/>
            <person name="Thines M."/>
            <person name="Win J."/>
            <person name="Zerillo M.M."/>
            <person name="Beakes G.W."/>
            <person name="Boore J.L."/>
            <person name="Busam D."/>
            <person name="Dumas B."/>
            <person name="Ferriera S."/>
            <person name="Fuerstenberg S.I."/>
            <person name="Gachon C.M."/>
            <person name="Gaulin E."/>
            <person name="Govers F."/>
            <person name="Grenville-Briggs L."/>
            <person name="Horner N."/>
            <person name="Hostetler J."/>
            <person name="Jiang R.H."/>
            <person name="Johnson J."/>
            <person name="Krajaejun T."/>
            <person name="Lin H."/>
            <person name="Meijer H.J."/>
            <person name="Moore B."/>
            <person name="Morris P."/>
            <person name="Phuntmart V."/>
            <person name="Puiu D."/>
            <person name="Shetty J."/>
            <person name="Stajich J.E."/>
            <person name="Tripathy S."/>
            <person name="Wawra S."/>
            <person name="van West P."/>
            <person name="Whitty B.R."/>
            <person name="Coutinho P.M."/>
            <person name="Henrissat B."/>
            <person name="Martin F."/>
            <person name="Thomas P.D."/>
            <person name="Tyler B.M."/>
            <person name="De Vries R.P."/>
            <person name="Kamoun S."/>
            <person name="Yandell M."/>
            <person name="Tisserat N."/>
            <person name="Buell C.R."/>
        </authorList>
    </citation>
    <scope>NUCLEOTIDE SEQUENCE</scope>
    <source>
        <strain evidence="14">DAOM:BR144</strain>
    </source>
</reference>
<comment type="catalytic activity">
    <reaction evidence="6">
        <text>3-phenylpyruvate = enol-phenylpyruvate</text>
        <dbReference type="Rhea" id="RHEA:17097"/>
        <dbReference type="ChEBI" id="CHEBI:16815"/>
        <dbReference type="ChEBI" id="CHEBI:18005"/>
        <dbReference type="EC" id="5.3.2.1"/>
    </reaction>
</comment>
<accession>K3WCS5</accession>
<comment type="catalytic activity">
    <reaction evidence="7">
        <text>L-dopachrome = 5,6-dihydroxyindole-2-carboxylate</text>
        <dbReference type="Rhea" id="RHEA:13041"/>
        <dbReference type="ChEBI" id="CHEBI:16875"/>
        <dbReference type="ChEBI" id="CHEBI:57509"/>
        <dbReference type="EC" id="5.3.3.12"/>
    </reaction>
</comment>
<dbReference type="PANTHER" id="PTHR11954">
    <property type="entry name" value="D-DOPACHROME DECARBOXYLASE"/>
    <property type="match status" value="1"/>
</dbReference>
<sequence length="120" mass="12849">MPFVHVSSNVPKAVVNTANAIRTLSKSLSLALDRPEPAVMVKLSLDQSMLFAGSDAPCAFVHIRSIGKIDMERNPKTVQSLTATVTEVLGVPADRVFMNLDDIAASNWGAQGTTVDKLQI</sequence>
<evidence type="ECO:0000313" key="13">
    <source>
        <dbReference type="EnsemblProtists" id="PYU1_T002766"/>
    </source>
</evidence>
<evidence type="ECO:0000256" key="9">
    <source>
        <dbReference type="ARBA" id="ARBA00039086"/>
    </source>
</evidence>
<evidence type="ECO:0000256" key="8">
    <source>
        <dbReference type="ARBA" id="ARBA00038932"/>
    </source>
</evidence>
<dbReference type="EC" id="5.3.2.1" evidence="9"/>
<dbReference type="HOGENOM" id="CLU_129906_4_0_1"/>
<evidence type="ECO:0000256" key="11">
    <source>
        <dbReference type="ARBA" id="ARBA00041912"/>
    </source>
</evidence>
<evidence type="ECO:0000256" key="3">
    <source>
        <dbReference type="ARBA" id="ARBA00022514"/>
    </source>
</evidence>
<evidence type="ECO:0000256" key="12">
    <source>
        <dbReference type="ARBA" id="ARBA00042730"/>
    </source>
</evidence>
<dbReference type="eggNOG" id="KOG1759">
    <property type="taxonomic scope" value="Eukaryota"/>
</dbReference>
<dbReference type="EnsemblProtists" id="PYU1_T002766">
    <property type="protein sequence ID" value="PYU1_T002766"/>
    <property type="gene ID" value="PYU1_G002763"/>
</dbReference>
<keyword evidence="14" id="KW-1185">Reference proteome</keyword>
<dbReference type="InterPro" id="IPR014347">
    <property type="entry name" value="Tautomerase/MIF_sf"/>
</dbReference>
<dbReference type="GO" id="GO:0050178">
    <property type="term" value="F:phenylpyruvate tautomerase activity"/>
    <property type="evidence" value="ECO:0007669"/>
    <property type="project" value="UniProtKB-EC"/>
</dbReference>
<name>K3WCS5_GLOUD</name>
<dbReference type="EnsemblProtists" id="PYU1_T015155">
    <property type="protein sequence ID" value="PYU1_T015155"/>
    <property type="gene ID" value="PYU1_G015124"/>
</dbReference>
<dbReference type="SUPFAM" id="SSF55331">
    <property type="entry name" value="Tautomerase/MIF"/>
    <property type="match status" value="1"/>
</dbReference>
<dbReference type="EMBL" id="GL376628">
    <property type="status" value="NOT_ANNOTATED_CDS"/>
    <property type="molecule type" value="Genomic_DNA"/>
</dbReference>
<dbReference type="GO" id="GO:0004167">
    <property type="term" value="F:dopachrome isomerase activity"/>
    <property type="evidence" value="ECO:0007669"/>
    <property type="project" value="UniProtKB-EC"/>
</dbReference>
<evidence type="ECO:0000313" key="14">
    <source>
        <dbReference type="Proteomes" id="UP000019132"/>
    </source>
</evidence>
<dbReference type="Proteomes" id="UP000019132">
    <property type="component" value="Unassembled WGS sequence"/>
</dbReference>
<dbReference type="EC" id="5.3.3.12" evidence="8"/>
<evidence type="ECO:0000256" key="10">
    <source>
        <dbReference type="ARBA" id="ARBA00041631"/>
    </source>
</evidence>
<dbReference type="Pfam" id="PF01187">
    <property type="entry name" value="MIF"/>
    <property type="match status" value="1"/>
</dbReference>
<dbReference type="AlphaFoldDB" id="K3WCS5"/>
<keyword evidence="5" id="KW-0413">Isomerase</keyword>
<evidence type="ECO:0000256" key="7">
    <source>
        <dbReference type="ARBA" id="ARBA00036823"/>
    </source>
</evidence>
<comment type="similarity">
    <text evidence="2">Belongs to the MIF family.</text>
</comment>
<dbReference type="InterPro" id="IPR001398">
    <property type="entry name" value="Macrophage_inhib_fac"/>
</dbReference>
<reference evidence="13" key="3">
    <citation type="submission" date="2015-02" db="UniProtKB">
        <authorList>
            <consortium name="EnsemblProtists"/>
        </authorList>
    </citation>
    <scope>IDENTIFICATION</scope>
    <source>
        <strain evidence="13">DAOM BR144</strain>
    </source>
</reference>
<evidence type="ECO:0000256" key="6">
    <source>
        <dbReference type="ARBA" id="ARBA00036735"/>
    </source>
</evidence>
<evidence type="ECO:0000256" key="5">
    <source>
        <dbReference type="ARBA" id="ARBA00023235"/>
    </source>
</evidence>
<protein>
    <recommendedName>
        <fullName evidence="12">L-dopachrome isomerase</fullName>
        <ecNumber evidence="9">5.3.2.1</ecNumber>
        <ecNumber evidence="8">5.3.3.12</ecNumber>
    </recommendedName>
    <alternativeName>
        <fullName evidence="10">L-dopachrome tautomerase</fullName>
    </alternativeName>
    <alternativeName>
        <fullName evidence="11">Phenylpyruvate tautomerase</fullName>
    </alternativeName>
</protein>
<dbReference type="GO" id="GO:0005125">
    <property type="term" value="F:cytokine activity"/>
    <property type="evidence" value="ECO:0007669"/>
    <property type="project" value="UniProtKB-KW"/>
</dbReference>
<evidence type="ECO:0000256" key="1">
    <source>
        <dbReference type="ARBA" id="ARBA00004613"/>
    </source>
</evidence>
<keyword evidence="4" id="KW-0964">Secreted</keyword>
<dbReference type="InParanoid" id="K3WCS5"/>
<dbReference type="PANTHER" id="PTHR11954:SF6">
    <property type="entry name" value="MACROPHAGE MIGRATION INHIBITORY FACTOR"/>
    <property type="match status" value="1"/>
</dbReference>
<keyword evidence="3" id="KW-0202">Cytokine</keyword>
<evidence type="ECO:0000256" key="2">
    <source>
        <dbReference type="ARBA" id="ARBA00005851"/>
    </source>
</evidence>
<dbReference type="VEuPathDB" id="FungiDB:PYU1_G015124"/>
<dbReference type="EMBL" id="ADOS01000972">
    <property type="status" value="NOT_ANNOTATED_CDS"/>
    <property type="molecule type" value="Genomic_DNA"/>
</dbReference>
<evidence type="ECO:0000256" key="4">
    <source>
        <dbReference type="ARBA" id="ARBA00022525"/>
    </source>
</evidence>
<organism evidence="13 14">
    <name type="scientific">Globisporangium ultimum (strain ATCC 200006 / CBS 805.95 / DAOM BR144)</name>
    <name type="common">Pythium ultimum</name>
    <dbReference type="NCBI Taxonomy" id="431595"/>
    <lineage>
        <taxon>Eukaryota</taxon>
        <taxon>Sar</taxon>
        <taxon>Stramenopiles</taxon>
        <taxon>Oomycota</taxon>
        <taxon>Peronosporomycetes</taxon>
        <taxon>Pythiales</taxon>
        <taxon>Pythiaceae</taxon>
        <taxon>Globisporangium</taxon>
    </lineage>
</organism>
<accession>T1NXA1</accession>
<reference evidence="14" key="2">
    <citation type="submission" date="2010-04" db="EMBL/GenBank/DDBJ databases">
        <authorList>
            <person name="Buell R."/>
            <person name="Hamilton J."/>
            <person name="Hostetler J."/>
        </authorList>
    </citation>
    <scope>NUCLEOTIDE SEQUENCE [LARGE SCALE GENOMIC DNA]</scope>
    <source>
        <strain evidence="14">DAOM:BR144</strain>
    </source>
</reference>
<dbReference type="VEuPathDB" id="FungiDB:PYU1_G002763"/>
<dbReference type="STRING" id="431595.K3WCS5"/>
<dbReference type="FunCoup" id="K3WCS5">
    <property type="interactions" value="3"/>
</dbReference>
<proteinExistence type="inferred from homology"/>
<comment type="subcellular location">
    <subcellularLocation>
        <location evidence="1">Secreted</location>
    </subcellularLocation>
</comment>